<proteinExistence type="predicted"/>
<dbReference type="EnsemblPlants" id="TuG1812G0600003223.01.T01">
    <property type="protein sequence ID" value="TuG1812G0600003223.01.T01"/>
    <property type="gene ID" value="TuG1812G0600003223.01"/>
</dbReference>
<evidence type="ECO:0000313" key="3">
    <source>
        <dbReference type="Proteomes" id="UP000015106"/>
    </source>
</evidence>
<evidence type="ECO:0000256" key="1">
    <source>
        <dbReference type="SAM" id="MobiDB-lite"/>
    </source>
</evidence>
<protein>
    <submittedName>
        <fullName evidence="2">Uncharacterized protein</fullName>
    </submittedName>
</protein>
<evidence type="ECO:0000313" key="2">
    <source>
        <dbReference type="EnsemblPlants" id="TuG1812G0600003223.01.T01"/>
    </source>
</evidence>
<reference evidence="2" key="2">
    <citation type="submission" date="2018-03" db="EMBL/GenBank/DDBJ databases">
        <title>The Triticum urartu genome reveals the dynamic nature of wheat genome evolution.</title>
        <authorList>
            <person name="Ling H."/>
            <person name="Ma B."/>
            <person name="Shi X."/>
            <person name="Liu H."/>
            <person name="Dong L."/>
            <person name="Sun H."/>
            <person name="Cao Y."/>
            <person name="Gao Q."/>
            <person name="Zheng S."/>
            <person name="Li Y."/>
            <person name="Yu Y."/>
            <person name="Du H."/>
            <person name="Qi M."/>
            <person name="Li Y."/>
            <person name="Yu H."/>
            <person name="Cui Y."/>
            <person name="Wang N."/>
            <person name="Chen C."/>
            <person name="Wu H."/>
            <person name="Zhao Y."/>
            <person name="Zhang J."/>
            <person name="Li Y."/>
            <person name="Zhou W."/>
            <person name="Zhang B."/>
            <person name="Hu W."/>
            <person name="Eijk M."/>
            <person name="Tang J."/>
            <person name="Witsenboer H."/>
            <person name="Zhao S."/>
            <person name="Li Z."/>
            <person name="Zhang A."/>
            <person name="Wang D."/>
            <person name="Liang C."/>
        </authorList>
    </citation>
    <scope>NUCLEOTIDE SEQUENCE [LARGE SCALE GENOMIC DNA]</scope>
    <source>
        <strain evidence="2">cv. G1812</strain>
    </source>
</reference>
<reference evidence="3" key="1">
    <citation type="journal article" date="2013" name="Nature">
        <title>Draft genome of the wheat A-genome progenitor Triticum urartu.</title>
        <authorList>
            <person name="Ling H.Q."/>
            <person name="Zhao S."/>
            <person name="Liu D."/>
            <person name="Wang J."/>
            <person name="Sun H."/>
            <person name="Zhang C."/>
            <person name="Fan H."/>
            <person name="Li D."/>
            <person name="Dong L."/>
            <person name="Tao Y."/>
            <person name="Gao C."/>
            <person name="Wu H."/>
            <person name="Li Y."/>
            <person name="Cui Y."/>
            <person name="Guo X."/>
            <person name="Zheng S."/>
            <person name="Wang B."/>
            <person name="Yu K."/>
            <person name="Liang Q."/>
            <person name="Yang W."/>
            <person name="Lou X."/>
            <person name="Chen J."/>
            <person name="Feng M."/>
            <person name="Jian J."/>
            <person name="Zhang X."/>
            <person name="Luo G."/>
            <person name="Jiang Y."/>
            <person name="Liu J."/>
            <person name="Wang Z."/>
            <person name="Sha Y."/>
            <person name="Zhang B."/>
            <person name="Wu H."/>
            <person name="Tang D."/>
            <person name="Shen Q."/>
            <person name="Xue P."/>
            <person name="Zou S."/>
            <person name="Wang X."/>
            <person name="Liu X."/>
            <person name="Wang F."/>
            <person name="Yang Y."/>
            <person name="An X."/>
            <person name="Dong Z."/>
            <person name="Zhang K."/>
            <person name="Zhang X."/>
            <person name="Luo M.C."/>
            <person name="Dvorak J."/>
            <person name="Tong Y."/>
            <person name="Wang J."/>
            <person name="Yang H."/>
            <person name="Li Z."/>
            <person name="Wang D."/>
            <person name="Zhang A."/>
            <person name="Wang J."/>
        </authorList>
    </citation>
    <scope>NUCLEOTIDE SEQUENCE</scope>
    <source>
        <strain evidence="3">cv. G1812</strain>
    </source>
</reference>
<dbReference type="Proteomes" id="UP000015106">
    <property type="component" value="Chromosome 6"/>
</dbReference>
<keyword evidence="3" id="KW-1185">Reference proteome</keyword>
<name>A0A8R7UX92_TRIUA</name>
<dbReference type="Gramene" id="TuG1812G0600003223.01.T01">
    <property type="protein sequence ID" value="TuG1812G0600003223.01.T01"/>
    <property type="gene ID" value="TuG1812G0600003223.01"/>
</dbReference>
<sequence length="152" mass="16420">EGGRGDHPDSHGHRWRRGGHPTAPPGIRSPPSNPSSPKSFPPSSSCCCFLSLARSRPLHLADAAVAAHSSNPAATGLPSMCHQVQPLPLRPLHRQVHPVGVGSLCTDPFFYLGTPAAIIRFAAVKPSPTSLTPPLQPRHRGRRRCYRVRLRC</sequence>
<dbReference type="AlphaFoldDB" id="A0A8R7UX92"/>
<organism evidence="2 3">
    <name type="scientific">Triticum urartu</name>
    <name type="common">Red wild einkorn</name>
    <name type="synonym">Crithodium urartu</name>
    <dbReference type="NCBI Taxonomy" id="4572"/>
    <lineage>
        <taxon>Eukaryota</taxon>
        <taxon>Viridiplantae</taxon>
        <taxon>Streptophyta</taxon>
        <taxon>Embryophyta</taxon>
        <taxon>Tracheophyta</taxon>
        <taxon>Spermatophyta</taxon>
        <taxon>Magnoliopsida</taxon>
        <taxon>Liliopsida</taxon>
        <taxon>Poales</taxon>
        <taxon>Poaceae</taxon>
        <taxon>BOP clade</taxon>
        <taxon>Pooideae</taxon>
        <taxon>Triticodae</taxon>
        <taxon>Triticeae</taxon>
        <taxon>Triticinae</taxon>
        <taxon>Triticum</taxon>
    </lineage>
</organism>
<accession>A0A8R7UX92</accession>
<feature type="compositionally biased region" description="Basic and acidic residues" evidence="1">
    <location>
        <begin position="1"/>
        <end position="12"/>
    </location>
</feature>
<reference evidence="2" key="3">
    <citation type="submission" date="2022-06" db="UniProtKB">
        <authorList>
            <consortium name="EnsemblPlants"/>
        </authorList>
    </citation>
    <scope>IDENTIFICATION</scope>
</reference>
<feature type="region of interest" description="Disordered" evidence="1">
    <location>
        <begin position="1"/>
        <end position="39"/>
    </location>
</feature>
<feature type="compositionally biased region" description="Pro residues" evidence="1">
    <location>
        <begin position="22"/>
        <end position="34"/>
    </location>
</feature>